<feature type="region of interest" description="Disordered" evidence="1">
    <location>
        <begin position="1"/>
        <end position="69"/>
    </location>
</feature>
<feature type="compositionally biased region" description="Low complexity" evidence="1">
    <location>
        <begin position="59"/>
        <end position="69"/>
    </location>
</feature>
<comment type="caution">
    <text evidence="2">The sequence shown here is derived from an EMBL/GenBank/DDBJ whole genome shotgun (WGS) entry which is preliminary data.</text>
</comment>
<dbReference type="EMBL" id="CAJOBD010020897">
    <property type="protein sequence ID" value="CAF4243416.1"/>
    <property type="molecule type" value="Genomic_DNA"/>
</dbReference>
<evidence type="ECO:0000256" key="1">
    <source>
        <dbReference type="SAM" id="MobiDB-lite"/>
    </source>
</evidence>
<gene>
    <name evidence="2" type="ORF">JBS370_LOCUS38409</name>
</gene>
<proteinExistence type="predicted"/>
<accession>A0A820E9H7</accession>
<dbReference type="AlphaFoldDB" id="A0A820E9H7"/>
<sequence length="69" mass="8036">MAQSNDPSNIIHPNGLLQDTQGRWQRRKNAMQNVQHNQHRTGLETKRKRQEINEEDIQISRSSSQLSIS</sequence>
<evidence type="ECO:0000313" key="2">
    <source>
        <dbReference type="EMBL" id="CAF4243416.1"/>
    </source>
</evidence>
<dbReference type="Proteomes" id="UP000663836">
    <property type="component" value="Unassembled WGS sequence"/>
</dbReference>
<protein>
    <submittedName>
        <fullName evidence="2">Uncharacterized protein</fullName>
    </submittedName>
</protein>
<name>A0A820E9H7_9BILA</name>
<evidence type="ECO:0000313" key="3">
    <source>
        <dbReference type="Proteomes" id="UP000663836"/>
    </source>
</evidence>
<organism evidence="2 3">
    <name type="scientific">Rotaria sordida</name>
    <dbReference type="NCBI Taxonomy" id="392033"/>
    <lineage>
        <taxon>Eukaryota</taxon>
        <taxon>Metazoa</taxon>
        <taxon>Spiralia</taxon>
        <taxon>Gnathifera</taxon>
        <taxon>Rotifera</taxon>
        <taxon>Eurotatoria</taxon>
        <taxon>Bdelloidea</taxon>
        <taxon>Philodinida</taxon>
        <taxon>Philodinidae</taxon>
        <taxon>Rotaria</taxon>
    </lineage>
</organism>
<reference evidence="2" key="1">
    <citation type="submission" date="2021-02" db="EMBL/GenBank/DDBJ databases">
        <authorList>
            <person name="Nowell W R."/>
        </authorList>
    </citation>
    <scope>NUCLEOTIDE SEQUENCE</scope>
</reference>